<dbReference type="Proteomes" id="UP000029723">
    <property type="component" value="Unassembled WGS sequence"/>
</dbReference>
<keyword evidence="6" id="KW-0808">Transferase</keyword>
<comment type="subcellular location">
    <subcellularLocation>
        <location evidence="2">Cell membrane</location>
    </subcellularLocation>
</comment>
<name>A0A098YSZ1_9BACT</name>
<dbReference type="PRINTS" id="PR00344">
    <property type="entry name" value="BCTRLSENSOR"/>
</dbReference>
<keyword evidence="4" id="KW-1003">Cell membrane</keyword>
<dbReference type="SMART" id="SM00388">
    <property type="entry name" value="HisKA"/>
    <property type="match status" value="1"/>
</dbReference>
<evidence type="ECO:0000256" key="1">
    <source>
        <dbReference type="ARBA" id="ARBA00000085"/>
    </source>
</evidence>
<keyword evidence="12" id="KW-0175">Coiled coil</keyword>
<keyword evidence="5" id="KW-0597">Phosphoprotein</keyword>
<feature type="domain" description="Histidine kinase" evidence="14">
    <location>
        <begin position="254"/>
        <end position="471"/>
    </location>
</feature>
<keyword evidence="7" id="KW-0547">Nucleotide-binding</keyword>
<evidence type="ECO:0000256" key="12">
    <source>
        <dbReference type="SAM" id="Coils"/>
    </source>
</evidence>
<dbReference type="InterPro" id="IPR036890">
    <property type="entry name" value="HATPase_C_sf"/>
</dbReference>
<evidence type="ECO:0000256" key="11">
    <source>
        <dbReference type="ARBA" id="ARBA00023136"/>
    </source>
</evidence>
<dbReference type="Gene3D" id="3.30.565.10">
    <property type="entry name" value="Histidine kinase-like ATPase, C-terminal domain"/>
    <property type="match status" value="1"/>
</dbReference>
<evidence type="ECO:0000256" key="5">
    <source>
        <dbReference type="ARBA" id="ARBA00022553"/>
    </source>
</evidence>
<dbReference type="AlphaFoldDB" id="A0A098YSZ1"/>
<dbReference type="FunFam" id="1.10.287.130:FF:000008">
    <property type="entry name" value="Two-component sensor histidine kinase"/>
    <property type="match status" value="1"/>
</dbReference>
<comment type="caution">
    <text evidence="15">The sequence shown here is derived from an EMBL/GenBank/DDBJ whole genome shotgun (WGS) entry which is preliminary data.</text>
</comment>
<dbReference type="PROSITE" id="PS50109">
    <property type="entry name" value="HIS_KIN"/>
    <property type="match status" value="1"/>
</dbReference>
<feature type="transmembrane region" description="Helical" evidence="13">
    <location>
        <begin position="168"/>
        <end position="187"/>
    </location>
</feature>
<evidence type="ECO:0000256" key="6">
    <source>
        <dbReference type="ARBA" id="ARBA00022679"/>
    </source>
</evidence>
<dbReference type="SUPFAM" id="SSF55874">
    <property type="entry name" value="ATPase domain of HSP90 chaperone/DNA topoisomerase II/histidine kinase"/>
    <property type="match status" value="1"/>
</dbReference>
<dbReference type="SMART" id="SM00387">
    <property type="entry name" value="HATPase_c"/>
    <property type="match status" value="1"/>
</dbReference>
<keyword evidence="10" id="KW-0902">Two-component regulatory system</keyword>
<dbReference type="GO" id="GO:0005524">
    <property type="term" value="F:ATP binding"/>
    <property type="evidence" value="ECO:0007669"/>
    <property type="project" value="UniProtKB-KW"/>
</dbReference>
<evidence type="ECO:0000256" key="2">
    <source>
        <dbReference type="ARBA" id="ARBA00004236"/>
    </source>
</evidence>
<dbReference type="InterPro" id="IPR003594">
    <property type="entry name" value="HATPase_dom"/>
</dbReference>
<dbReference type="Gene3D" id="1.10.287.130">
    <property type="match status" value="1"/>
</dbReference>
<evidence type="ECO:0000256" key="13">
    <source>
        <dbReference type="SAM" id="Phobius"/>
    </source>
</evidence>
<dbReference type="InterPro" id="IPR050351">
    <property type="entry name" value="BphY/WalK/GraS-like"/>
</dbReference>
<dbReference type="GO" id="GO:0016036">
    <property type="term" value="P:cellular response to phosphate starvation"/>
    <property type="evidence" value="ECO:0007669"/>
    <property type="project" value="TreeGrafter"/>
</dbReference>
<organism evidence="15 16">
    <name type="scientific">Hoylesella timonensis S9-PR14</name>
    <dbReference type="NCBI Taxonomy" id="1401062"/>
    <lineage>
        <taxon>Bacteria</taxon>
        <taxon>Pseudomonadati</taxon>
        <taxon>Bacteroidota</taxon>
        <taxon>Bacteroidia</taxon>
        <taxon>Bacteroidales</taxon>
        <taxon>Prevotellaceae</taxon>
        <taxon>Hoylesella</taxon>
    </lineage>
</organism>
<keyword evidence="13" id="KW-1133">Transmembrane helix</keyword>
<keyword evidence="13" id="KW-0812">Transmembrane</keyword>
<dbReference type="RefSeq" id="WP_036926711.1">
    <property type="nucleotide sequence ID" value="NZ_JRPQ01000071.1"/>
</dbReference>
<evidence type="ECO:0000256" key="8">
    <source>
        <dbReference type="ARBA" id="ARBA00022777"/>
    </source>
</evidence>
<evidence type="ECO:0000259" key="14">
    <source>
        <dbReference type="PROSITE" id="PS50109"/>
    </source>
</evidence>
<keyword evidence="9" id="KW-0067">ATP-binding</keyword>
<comment type="catalytic activity">
    <reaction evidence="1">
        <text>ATP + protein L-histidine = ADP + protein N-phospho-L-histidine.</text>
        <dbReference type="EC" id="2.7.13.3"/>
    </reaction>
</comment>
<evidence type="ECO:0000313" key="15">
    <source>
        <dbReference type="EMBL" id="KGI22422.1"/>
    </source>
</evidence>
<proteinExistence type="predicted"/>
<accession>A0A098YSZ1</accession>
<dbReference type="InterPro" id="IPR036097">
    <property type="entry name" value="HisK_dim/P_sf"/>
</dbReference>
<dbReference type="CDD" id="cd00075">
    <property type="entry name" value="HATPase"/>
    <property type="match status" value="1"/>
</dbReference>
<dbReference type="SUPFAM" id="SSF47384">
    <property type="entry name" value="Homodimeric domain of signal transducing histidine kinase"/>
    <property type="match status" value="1"/>
</dbReference>
<dbReference type="FunFam" id="3.30.565.10:FF:000006">
    <property type="entry name" value="Sensor histidine kinase WalK"/>
    <property type="match status" value="1"/>
</dbReference>
<dbReference type="Pfam" id="PF02518">
    <property type="entry name" value="HATPase_c"/>
    <property type="match status" value="1"/>
</dbReference>
<evidence type="ECO:0000256" key="3">
    <source>
        <dbReference type="ARBA" id="ARBA00012438"/>
    </source>
</evidence>
<dbReference type="InterPro" id="IPR003661">
    <property type="entry name" value="HisK_dim/P_dom"/>
</dbReference>
<dbReference type="CDD" id="cd00082">
    <property type="entry name" value="HisKA"/>
    <property type="match status" value="1"/>
</dbReference>
<dbReference type="EC" id="2.7.13.3" evidence="3"/>
<reference evidence="15 16" key="1">
    <citation type="submission" date="2014-07" db="EMBL/GenBank/DDBJ databases">
        <authorList>
            <person name="McCorrison J."/>
            <person name="Sanka R."/>
            <person name="Torralba M."/>
            <person name="Gillis M."/>
            <person name="Haft D.H."/>
            <person name="Methe B."/>
            <person name="Sutton G."/>
            <person name="Nelson K.E."/>
        </authorList>
    </citation>
    <scope>NUCLEOTIDE SEQUENCE [LARGE SCALE GENOMIC DNA]</scope>
    <source>
        <strain evidence="15 16">S9-PR14</strain>
    </source>
</reference>
<sequence length="472" mass="54147">MRKISVGTRLYVSIMAIFLLFAIAFIVFQQVREKQYKIELLNEKLQNYNKQLADAMKYMGKTDETTLDSYVKTHSLPNLRVTIIDNEGHVTFDNLEKNYNRFTNHANRPEVIEAKKKGTGSSVERNSKTLKQEFFYSATYFNDSKITIRSALPYNNDLAKSLQTDQHFIWFALTTIIILTLVLWRFLSRLGANITKLKLFASRADHNESLETEDLIAFPDDELGEIAERIIKIYKRLQSTRQEQDKLKRQLTQNIAHELKTPVASIQGYLETILDNPHIDEETKKQFLKHSYAQSQRLTSLLQDISTLNRMDDAPEIKENVEVNISQMIEDISKETALQLEKHHMSFIINLPKTIIVHGNKSLLYSIFRNLTDNAIAYAGNGTTITLDAVENNKDWSFAFYDNGIGVANEHLSRIFERFYRIDKGRSRKLGGTGLGLAIVKNAVMIHGGTIQAKNLPTGGLRFDFNIKKNNE</sequence>
<dbReference type="InterPro" id="IPR005467">
    <property type="entry name" value="His_kinase_dom"/>
</dbReference>
<dbReference type="GO" id="GO:0004721">
    <property type="term" value="F:phosphoprotein phosphatase activity"/>
    <property type="evidence" value="ECO:0007669"/>
    <property type="project" value="TreeGrafter"/>
</dbReference>
<dbReference type="GO" id="GO:0000155">
    <property type="term" value="F:phosphorelay sensor kinase activity"/>
    <property type="evidence" value="ECO:0007669"/>
    <property type="project" value="InterPro"/>
</dbReference>
<keyword evidence="11 13" id="KW-0472">Membrane</keyword>
<evidence type="ECO:0000313" key="16">
    <source>
        <dbReference type="Proteomes" id="UP000029723"/>
    </source>
</evidence>
<evidence type="ECO:0000256" key="9">
    <source>
        <dbReference type="ARBA" id="ARBA00022840"/>
    </source>
</evidence>
<dbReference type="Pfam" id="PF00512">
    <property type="entry name" value="HisKA"/>
    <property type="match status" value="1"/>
</dbReference>
<dbReference type="EMBL" id="JRPQ01000071">
    <property type="protein sequence ID" value="KGI22422.1"/>
    <property type="molecule type" value="Genomic_DNA"/>
</dbReference>
<feature type="transmembrane region" description="Helical" evidence="13">
    <location>
        <begin position="6"/>
        <end position="28"/>
    </location>
</feature>
<dbReference type="InterPro" id="IPR004358">
    <property type="entry name" value="Sig_transdc_His_kin-like_C"/>
</dbReference>
<dbReference type="PANTHER" id="PTHR45453:SF1">
    <property type="entry name" value="PHOSPHATE REGULON SENSOR PROTEIN PHOR"/>
    <property type="match status" value="1"/>
</dbReference>
<gene>
    <name evidence="15" type="ORF">HMPREF9304_04360</name>
</gene>
<feature type="coiled-coil region" evidence="12">
    <location>
        <begin position="31"/>
        <end position="58"/>
    </location>
</feature>
<evidence type="ECO:0000256" key="10">
    <source>
        <dbReference type="ARBA" id="ARBA00023012"/>
    </source>
</evidence>
<keyword evidence="8 15" id="KW-0418">Kinase</keyword>
<dbReference type="GO" id="GO:0005886">
    <property type="term" value="C:plasma membrane"/>
    <property type="evidence" value="ECO:0007669"/>
    <property type="project" value="UniProtKB-SubCell"/>
</dbReference>
<evidence type="ECO:0000256" key="7">
    <source>
        <dbReference type="ARBA" id="ARBA00022741"/>
    </source>
</evidence>
<evidence type="ECO:0000256" key="4">
    <source>
        <dbReference type="ARBA" id="ARBA00022475"/>
    </source>
</evidence>
<dbReference type="PANTHER" id="PTHR45453">
    <property type="entry name" value="PHOSPHATE REGULON SENSOR PROTEIN PHOR"/>
    <property type="match status" value="1"/>
</dbReference>
<protein>
    <recommendedName>
        <fullName evidence="3">histidine kinase</fullName>
        <ecNumber evidence="3">2.7.13.3</ecNumber>
    </recommendedName>
</protein>